<comment type="caution">
    <text evidence="1">The sequence shown here is derived from an EMBL/GenBank/DDBJ whole genome shotgun (WGS) entry which is preliminary data.</text>
</comment>
<name>A0AAV7RLS4_PLEWA</name>
<sequence length="97" mass="11033">MCRSSGGWSLRMAIQELTRWRRVAKSMKEATFRSQVLQMNADQEVTEFPAEISMGPVPRIRDLHEGCSREGEVKGTTCCPTLNPAIVLRDFMCLKEK</sequence>
<evidence type="ECO:0000313" key="2">
    <source>
        <dbReference type="Proteomes" id="UP001066276"/>
    </source>
</evidence>
<organism evidence="1 2">
    <name type="scientific">Pleurodeles waltl</name>
    <name type="common">Iberian ribbed newt</name>
    <dbReference type="NCBI Taxonomy" id="8319"/>
    <lineage>
        <taxon>Eukaryota</taxon>
        <taxon>Metazoa</taxon>
        <taxon>Chordata</taxon>
        <taxon>Craniata</taxon>
        <taxon>Vertebrata</taxon>
        <taxon>Euteleostomi</taxon>
        <taxon>Amphibia</taxon>
        <taxon>Batrachia</taxon>
        <taxon>Caudata</taxon>
        <taxon>Salamandroidea</taxon>
        <taxon>Salamandridae</taxon>
        <taxon>Pleurodelinae</taxon>
        <taxon>Pleurodeles</taxon>
    </lineage>
</organism>
<dbReference type="EMBL" id="JANPWB010000009">
    <property type="protein sequence ID" value="KAJ1153627.1"/>
    <property type="molecule type" value="Genomic_DNA"/>
</dbReference>
<accession>A0AAV7RLS4</accession>
<dbReference type="Proteomes" id="UP001066276">
    <property type="component" value="Chromosome 5"/>
</dbReference>
<dbReference type="AlphaFoldDB" id="A0AAV7RLS4"/>
<evidence type="ECO:0000313" key="1">
    <source>
        <dbReference type="EMBL" id="KAJ1153627.1"/>
    </source>
</evidence>
<proteinExistence type="predicted"/>
<reference evidence="1" key="1">
    <citation type="journal article" date="2022" name="bioRxiv">
        <title>Sequencing and chromosome-scale assembly of the giantPleurodeles waltlgenome.</title>
        <authorList>
            <person name="Brown T."/>
            <person name="Elewa A."/>
            <person name="Iarovenko S."/>
            <person name="Subramanian E."/>
            <person name="Araus A.J."/>
            <person name="Petzold A."/>
            <person name="Susuki M."/>
            <person name="Suzuki K.-i.T."/>
            <person name="Hayashi T."/>
            <person name="Toyoda A."/>
            <person name="Oliveira C."/>
            <person name="Osipova E."/>
            <person name="Leigh N.D."/>
            <person name="Simon A."/>
            <person name="Yun M.H."/>
        </authorList>
    </citation>
    <scope>NUCLEOTIDE SEQUENCE</scope>
    <source>
        <strain evidence="1">20211129_DDA</strain>
        <tissue evidence="1">Liver</tissue>
    </source>
</reference>
<gene>
    <name evidence="1" type="ORF">NDU88_006386</name>
</gene>
<keyword evidence="2" id="KW-1185">Reference proteome</keyword>
<protein>
    <submittedName>
        <fullName evidence="1">Uncharacterized protein</fullName>
    </submittedName>
</protein>